<reference evidence="3" key="1">
    <citation type="journal article" date="2018" name="Nat. Plants">
        <title>Whole-genome landscape of Medicago truncatula symbiotic genes.</title>
        <authorList>
            <person name="Pecrix Y."/>
            <person name="Staton S.E."/>
            <person name="Sallet E."/>
            <person name="Lelandais-Briere C."/>
            <person name="Moreau S."/>
            <person name="Carrere S."/>
            <person name="Blein T."/>
            <person name="Jardinaud M.F."/>
            <person name="Latrasse D."/>
            <person name="Zouine M."/>
            <person name="Zahm M."/>
            <person name="Kreplak J."/>
            <person name="Mayjonade B."/>
            <person name="Satge C."/>
            <person name="Perez M."/>
            <person name="Cauet S."/>
            <person name="Marande W."/>
            <person name="Chantry-Darmon C."/>
            <person name="Lopez-Roques C."/>
            <person name="Bouchez O."/>
            <person name="Berard A."/>
            <person name="Debelle F."/>
            <person name="Munos S."/>
            <person name="Bendahmane A."/>
            <person name="Berges H."/>
            <person name="Niebel A."/>
            <person name="Buitink J."/>
            <person name="Frugier F."/>
            <person name="Benhamed M."/>
            <person name="Crespi M."/>
            <person name="Gouzy J."/>
            <person name="Gamas P."/>
        </authorList>
    </citation>
    <scope>NUCLEOTIDE SEQUENCE [LARGE SCALE GENOMIC DNA]</scope>
    <source>
        <strain evidence="3">cv. Jemalong A17</strain>
    </source>
</reference>
<name>A0A396IIZ9_MEDTR</name>
<dbReference type="Proteomes" id="UP000265566">
    <property type="component" value="Chromosome 4"/>
</dbReference>
<dbReference type="AlphaFoldDB" id="A0A396IIZ9"/>
<dbReference type="PANTHER" id="PTHR32212">
    <property type="entry name" value="CYCLIN-LIKE F-BOX"/>
    <property type="match status" value="1"/>
</dbReference>
<dbReference type="InterPro" id="IPR036047">
    <property type="entry name" value="F-box-like_dom_sf"/>
</dbReference>
<dbReference type="Pfam" id="PF00646">
    <property type="entry name" value="F-box"/>
    <property type="match status" value="1"/>
</dbReference>
<dbReference type="EMBL" id="PSQE01000004">
    <property type="protein sequence ID" value="RHN64841.1"/>
    <property type="molecule type" value="Genomic_DNA"/>
</dbReference>
<evidence type="ECO:0000259" key="1">
    <source>
        <dbReference type="PROSITE" id="PS50181"/>
    </source>
</evidence>
<dbReference type="CDD" id="cd22160">
    <property type="entry name" value="F-box_AtFBL13-like"/>
    <property type="match status" value="1"/>
</dbReference>
<evidence type="ECO:0000313" key="2">
    <source>
        <dbReference type="EMBL" id="RHN64841.1"/>
    </source>
</evidence>
<evidence type="ECO:0000313" key="3">
    <source>
        <dbReference type="Proteomes" id="UP000265566"/>
    </source>
</evidence>
<dbReference type="Gramene" id="rna27707">
    <property type="protein sequence ID" value="RHN64841.1"/>
    <property type="gene ID" value="gene27707"/>
</dbReference>
<gene>
    <name evidence="2" type="ORF">MtrunA17_Chr4g0073461</name>
</gene>
<accession>A0A396IIZ9</accession>
<organism evidence="2 3">
    <name type="scientific">Medicago truncatula</name>
    <name type="common">Barrel medic</name>
    <name type="synonym">Medicago tribuloides</name>
    <dbReference type="NCBI Taxonomy" id="3880"/>
    <lineage>
        <taxon>Eukaryota</taxon>
        <taxon>Viridiplantae</taxon>
        <taxon>Streptophyta</taxon>
        <taxon>Embryophyta</taxon>
        <taxon>Tracheophyta</taxon>
        <taxon>Spermatophyta</taxon>
        <taxon>Magnoliopsida</taxon>
        <taxon>eudicotyledons</taxon>
        <taxon>Gunneridae</taxon>
        <taxon>Pentapetalae</taxon>
        <taxon>rosids</taxon>
        <taxon>fabids</taxon>
        <taxon>Fabales</taxon>
        <taxon>Fabaceae</taxon>
        <taxon>Papilionoideae</taxon>
        <taxon>50 kb inversion clade</taxon>
        <taxon>NPAAA clade</taxon>
        <taxon>Hologalegina</taxon>
        <taxon>IRL clade</taxon>
        <taxon>Trifolieae</taxon>
        <taxon>Medicago</taxon>
    </lineage>
</organism>
<dbReference type="InterPro" id="IPR001810">
    <property type="entry name" value="F-box_dom"/>
</dbReference>
<dbReference type="PROSITE" id="PS50181">
    <property type="entry name" value="FBOX"/>
    <property type="match status" value="1"/>
</dbReference>
<proteinExistence type="predicted"/>
<sequence>MVGAISSTDVQRHNAGNMNDMISDLPEDVLLDILSLVPTKDAVKTSILVKKWKHLWTRSLTLL</sequence>
<dbReference type="InterPro" id="IPR053781">
    <property type="entry name" value="F-box_AtFBL13-like"/>
</dbReference>
<comment type="caution">
    <text evidence="2">The sequence shown here is derived from an EMBL/GenBank/DDBJ whole genome shotgun (WGS) entry which is preliminary data.</text>
</comment>
<feature type="domain" description="F-box" evidence="1">
    <location>
        <begin position="19"/>
        <end position="63"/>
    </location>
</feature>
<dbReference type="PANTHER" id="PTHR32212:SF461">
    <property type="entry name" value="F-BOX DOMAIN-CONTAINING PROTEIN"/>
    <property type="match status" value="1"/>
</dbReference>
<protein>
    <submittedName>
        <fullName evidence="2">Putative F-box domain-containing protein</fullName>
    </submittedName>
</protein>
<dbReference type="SUPFAM" id="SSF81383">
    <property type="entry name" value="F-box domain"/>
    <property type="match status" value="1"/>
</dbReference>
<dbReference type="Gene3D" id="1.20.1280.50">
    <property type="match status" value="1"/>
</dbReference>